<feature type="chain" id="PRO_5039937529" evidence="1">
    <location>
        <begin position="29"/>
        <end position="85"/>
    </location>
</feature>
<feature type="signal peptide" evidence="1">
    <location>
        <begin position="1"/>
        <end position="28"/>
    </location>
</feature>
<keyword evidence="3" id="KW-1185">Reference proteome</keyword>
<organism evidence="2 3">
    <name type="scientific">Solanum commersonii</name>
    <name type="common">Commerson's wild potato</name>
    <name type="synonym">Commerson's nightshade</name>
    <dbReference type="NCBI Taxonomy" id="4109"/>
    <lineage>
        <taxon>Eukaryota</taxon>
        <taxon>Viridiplantae</taxon>
        <taxon>Streptophyta</taxon>
        <taxon>Embryophyta</taxon>
        <taxon>Tracheophyta</taxon>
        <taxon>Spermatophyta</taxon>
        <taxon>Magnoliopsida</taxon>
        <taxon>eudicotyledons</taxon>
        <taxon>Gunneridae</taxon>
        <taxon>Pentapetalae</taxon>
        <taxon>asterids</taxon>
        <taxon>lamiids</taxon>
        <taxon>Solanales</taxon>
        <taxon>Solanaceae</taxon>
        <taxon>Solanoideae</taxon>
        <taxon>Solaneae</taxon>
        <taxon>Solanum</taxon>
    </lineage>
</organism>
<reference evidence="2 3" key="1">
    <citation type="submission" date="2020-09" db="EMBL/GenBank/DDBJ databases">
        <title>De no assembly of potato wild relative species, Solanum commersonii.</title>
        <authorList>
            <person name="Cho K."/>
        </authorList>
    </citation>
    <scope>NUCLEOTIDE SEQUENCE [LARGE SCALE GENOMIC DNA]</scope>
    <source>
        <strain evidence="2">LZ3.2</strain>
        <tissue evidence="2">Leaf</tissue>
    </source>
</reference>
<protein>
    <submittedName>
        <fullName evidence="2">Uncharacterized protein</fullName>
    </submittedName>
</protein>
<keyword evidence="1" id="KW-0732">Signal</keyword>
<dbReference type="EMBL" id="JACXVP010000009">
    <property type="protein sequence ID" value="KAG5586636.1"/>
    <property type="molecule type" value="Genomic_DNA"/>
</dbReference>
<evidence type="ECO:0000313" key="2">
    <source>
        <dbReference type="EMBL" id="KAG5586636.1"/>
    </source>
</evidence>
<name>A0A9J5XH91_SOLCO</name>
<accession>A0A9J5XH91</accession>
<proteinExistence type="predicted"/>
<gene>
    <name evidence="2" type="ORF">H5410_047070</name>
</gene>
<sequence>MGHFDPFLRLGCHGLLRVMLSFVLFVQPDPILFKKVFFVLSPDNFYSDNFKMVSWGWDGLLVLVDTTEERLIAFGNPRLYCVCSR</sequence>
<evidence type="ECO:0000256" key="1">
    <source>
        <dbReference type="SAM" id="SignalP"/>
    </source>
</evidence>
<dbReference type="Proteomes" id="UP000824120">
    <property type="component" value="Chromosome 9"/>
</dbReference>
<evidence type="ECO:0000313" key="3">
    <source>
        <dbReference type="Proteomes" id="UP000824120"/>
    </source>
</evidence>
<comment type="caution">
    <text evidence="2">The sequence shown here is derived from an EMBL/GenBank/DDBJ whole genome shotgun (WGS) entry which is preliminary data.</text>
</comment>
<dbReference type="AlphaFoldDB" id="A0A9J5XH91"/>